<protein>
    <recommendedName>
        <fullName evidence="2">NIDO domain-containing protein</fullName>
    </recommendedName>
</protein>
<proteinExistence type="predicted"/>
<dbReference type="InterPro" id="IPR003886">
    <property type="entry name" value="NIDO_dom"/>
</dbReference>
<dbReference type="Proteomes" id="UP001208570">
    <property type="component" value="Unassembled WGS sequence"/>
</dbReference>
<feature type="chain" id="PRO_5041988622" description="NIDO domain-containing protein" evidence="1">
    <location>
        <begin position="25"/>
        <end position="406"/>
    </location>
</feature>
<dbReference type="Pfam" id="PF06119">
    <property type="entry name" value="NIDO"/>
    <property type="match status" value="1"/>
</dbReference>
<dbReference type="PANTHER" id="PTHR13802:SF65">
    <property type="entry name" value="NIDOGEN"/>
    <property type="match status" value="1"/>
</dbReference>
<evidence type="ECO:0000259" key="2">
    <source>
        <dbReference type="PROSITE" id="PS51220"/>
    </source>
</evidence>
<dbReference type="PROSITE" id="PS51220">
    <property type="entry name" value="NIDO"/>
    <property type="match status" value="1"/>
</dbReference>
<evidence type="ECO:0000313" key="3">
    <source>
        <dbReference type="EMBL" id="KAK2146325.1"/>
    </source>
</evidence>
<dbReference type="SMART" id="SM00539">
    <property type="entry name" value="NIDO"/>
    <property type="match status" value="1"/>
</dbReference>
<feature type="signal peptide" evidence="1">
    <location>
        <begin position="1"/>
        <end position="24"/>
    </location>
</feature>
<dbReference type="AlphaFoldDB" id="A0AAD9J5N8"/>
<organism evidence="3 4">
    <name type="scientific">Paralvinella palmiformis</name>
    <dbReference type="NCBI Taxonomy" id="53620"/>
    <lineage>
        <taxon>Eukaryota</taxon>
        <taxon>Metazoa</taxon>
        <taxon>Spiralia</taxon>
        <taxon>Lophotrochozoa</taxon>
        <taxon>Annelida</taxon>
        <taxon>Polychaeta</taxon>
        <taxon>Sedentaria</taxon>
        <taxon>Canalipalpata</taxon>
        <taxon>Terebellida</taxon>
        <taxon>Terebelliformia</taxon>
        <taxon>Alvinellidae</taxon>
        <taxon>Paralvinella</taxon>
    </lineage>
</organism>
<dbReference type="EMBL" id="JAODUP010000616">
    <property type="protein sequence ID" value="KAK2146325.1"/>
    <property type="molecule type" value="Genomic_DNA"/>
</dbReference>
<dbReference type="InterPro" id="IPR051495">
    <property type="entry name" value="Epithelial_Barrier/Signaling"/>
</dbReference>
<accession>A0AAD9J5N8</accession>
<comment type="caution">
    <text evidence="3">The sequence shown here is derived from an EMBL/GenBank/DDBJ whole genome shotgun (WGS) entry which is preliminary data.</text>
</comment>
<sequence length="406" mass="45304">MEHLSSVALVAVIFMLCNEMRTRASILYPTDGHTVVHNTLINPKDMFITAQTGMTIFGTSYLQCYVDKKGGFYTTMPEDPQVYVDLWLNSELHFVEHPTGKLLLGLITDDTNSILTRATSDVRSATGNTIFVAKEVFVMTFANFTADGTADPPMNTFQSVLIAGGGETYIEFNYPPEGMAWWKDSSGNYPTMMIKYKTKSVLAIPKSGTAEIQKVILKGNTPNTPGRWMFRIDGFCPKCSNSKSGYMLSCIDGNTSICLCSSCDAESPFDVGGLTKGGCRAFCTLHAISEGELINKASTFDERCSYRASTFDERCSYRASTFDERCSYSASSFDERCSYRASTFDELCSYRASSFDERRSYRASTFDERCSYSASTFDERCSYRASTFDERCSYNFRLYCLTGASN</sequence>
<evidence type="ECO:0000256" key="1">
    <source>
        <dbReference type="SAM" id="SignalP"/>
    </source>
</evidence>
<gene>
    <name evidence="3" type="ORF">LSH36_616g04004</name>
</gene>
<dbReference type="GO" id="GO:0007160">
    <property type="term" value="P:cell-matrix adhesion"/>
    <property type="evidence" value="ECO:0007669"/>
    <property type="project" value="InterPro"/>
</dbReference>
<evidence type="ECO:0000313" key="4">
    <source>
        <dbReference type="Proteomes" id="UP001208570"/>
    </source>
</evidence>
<name>A0AAD9J5N8_9ANNE</name>
<keyword evidence="1" id="KW-0732">Signal</keyword>
<dbReference type="PANTHER" id="PTHR13802">
    <property type="entry name" value="MUCIN 4-RELATED"/>
    <property type="match status" value="1"/>
</dbReference>
<reference evidence="3" key="1">
    <citation type="journal article" date="2023" name="Mol. Biol. Evol.">
        <title>Third-Generation Sequencing Reveals the Adaptive Role of the Epigenome in Three Deep-Sea Polychaetes.</title>
        <authorList>
            <person name="Perez M."/>
            <person name="Aroh O."/>
            <person name="Sun Y."/>
            <person name="Lan Y."/>
            <person name="Juniper S.K."/>
            <person name="Young C.R."/>
            <person name="Angers B."/>
            <person name="Qian P.Y."/>
        </authorList>
    </citation>
    <scope>NUCLEOTIDE SEQUENCE</scope>
    <source>
        <strain evidence="3">P08H-3</strain>
    </source>
</reference>
<feature type="domain" description="NIDO" evidence="2">
    <location>
        <begin position="81"/>
        <end position="235"/>
    </location>
</feature>
<keyword evidence="4" id="KW-1185">Reference proteome</keyword>